<name>A0A9X7UVE4_9GAMM</name>
<keyword evidence="2" id="KW-0472">Membrane</keyword>
<feature type="transmembrane region" description="Helical" evidence="2">
    <location>
        <begin position="48"/>
        <end position="69"/>
    </location>
</feature>
<organism evidence="3 4">
    <name type="scientific">Venatoribacter cucullus</name>
    <dbReference type="NCBI Taxonomy" id="2661630"/>
    <lineage>
        <taxon>Bacteria</taxon>
        <taxon>Pseudomonadati</taxon>
        <taxon>Pseudomonadota</taxon>
        <taxon>Gammaproteobacteria</taxon>
        <taxon>Oceanospirillales</taxon>
        <taxon>Oceanospirillaceae</taxon>
        <taxon>Venatoribacter</taxon>
    </lineage>
</organism>
<evidence type="ECO:0000256" key="1">
    <source>
        <dbReference type="SAM" id="Coils"/>
    </source>
</evidence>
<dbReference type="Proteomes" id="UP000596074">
    <property type="component" value="Chromosome"/>
</dbReference>
<evidence type="ECO:0000256" key="2">
    <source>
        <dbReference type="SAM" id="Phobius"/>
    </source>
</evidence>
<keyword evidence="1" id="KW-0175">Coiled coil</keyword>
<evidence type="ECO:0000313" key="3">
    <source>
        <dbReference type="EMBL" id="QQD23664.1"/>
    </source>
</evidence>
<proteinExistence type="predicted"/>
<feature type="transmembrane region" description="Helical" evidence="2">
    <location>
        <begin position="21"/>
        <end position="42"/>
    </location>
</feature>
<gene>
    <name evidence="3" type="ORF">GJQ55_03800</name>
</gene>
<dbReference type="Pfam" id="PF11286">
    <property type="entry name" value="DUF3087"/>
    <property type="match status" value="1"/>
</dbReference>
<keyword evidence="2" id="KW-0812">Transmembrane</keyword>
<sequence length="167" mass="18820">MELQNIDKARFKKHLNRFQGGLVVALLLLSLGLSELYVGLWSDGGSHFWLNAAAVATAAFIIAGVVGLVKNHPALTEVMYVWRLKNELNRIYRASRKLDKALADNNPDALAIKYYQLHASKHLYQLEDNTLTLDELNQQITDFDQKLAELGLTLSIGDYQPDLLNRL</sequence>
<evidence type="ECO:0000313" key="4">
    <source>
        <dbReference type="Proteomes" id="UP000596074"/>
    </source>
</evidence>
<protein>
    <submittedName>
        <fullName evidence="3">DUF3087 family protein</fullName>
    </submittedName>
</protein>
<dbReference type="AlphaFoldDB" id="A0A9X7UVE4"/>
<dbReference type="KEGG" id="vcw:GJQ55_03800"/>
<dbReference type="RefSeq" id="WP_228346195.1">
    <property type="nucleotide sequence ID" value="NZ_CP046056.1"/>
</dbReference>
<dbReference type="InterPro" id="IPR021438">
    <property type="entry name" value="DUF3087"/>
</dbReference>
<dbReference type="EMBL" id="CP046056">
    <property type="protein sequence ID" value="QQD23664.1"/>
    <property type="molecule type" value="Genomic_DNA"/>
</dbReference>
<keyword evidence="4" id="KW-1185">Reference proteome</keyword>
<feature type="coiled-coil region" evidence="1">
    <location>
        <begin position="126"/>
        <end position="153"/>
    </location>
</feature>
<reference evidence="3 4" key="1">
    <citation type="submission" date="2019-11" db="EMBL/GenBank/DDBJ databases">
        <title>Venatorbacter sp. nov. a predator of Campylobacter and other Gram-negative bacteria.</title>
        <authorList>
            <person name="Saeedi A."/>
            <person name="Cummings N.J."/>
            <person name="Connerton I.F."/>
            <person name="Connerton P.L."/>
        </authorList>
    </citation>
    <scope>NUCLEOTIDE SEQUENCE [LARGE SCALE GENOMIC DNA]</scope>
    <source>
        <strain evidence="3">XL5</strain>
    </source>
</reference>
<keyword evidence="2" id="KW-1133">Transmembrane helix</keyword>
<accession>A0A9X7UVE4</accession>